<evidence type="ECO:0000313" key="1">
    <source>
        <dbReference type="EMBL" id="RNA19500.1"/>
    </source>
</evidence>
<organism evidence="1 2">
    <name type="scientific">Brachionus plicatilis</name>
    <name type="common">Marine rotifer</name>
    <name type="synonym">Brachionus muelleri</name>
    <dbReference type="NCBI Taxonomy" id="10195"/>
    <lineage>
        <taxon>Eukaryota</taxon>
        <taxon>Metazoa</taxon>
        <taxon>Spiralia</taxon>
        <taxon>Gnathifera</taxon>
        <taxon>Rotifera</taxon>
        <taxon>Eurotatoria</taxon>
        <taxon>Monogononta</taxon>
        <taxon>Pseudotrocha</taxon>
        <taxon>Ploima</taxon>
        <taxon>Brachionidae</taxon>
        <taxon>Brachionus</taxon>
    </lineage>
</organism>
<dbReference type="AlphaFoldDB" id="A0A3M7R7J4"/>
<accession>A0A3M7R7J4</accession>
<comment type="caution">
    <text evidence="1">The sequence shown here is derived from an EMBL/GenBank/DDBJ whole genome shotgun (WGS) entry which is preliminary data.</text>
</comment>
<reference evidence="1 2" key="1">
    <citation type="journal article" date="2018" name="Sci. Rep.">
        <title>Genomic signatures of local adaptation to the degree of environmental predictability in rotifers.</title>
        <authorList>
            <person name="Franch-Gras L."/>
            <person name="Hahn C."/>
            <person name="Garcia-Roger E.M."/>
            <person name="Carmona M.J."/>
            <person name="Serra M."/>
            <person name="Gomez A."/>
        </authorList>
    </citation>
    <scope>NUCLEOTIDE SEQUENCE [LARGE SCALE GENOMIC DNA]</scope>
    <source>
        <strain evidence="1">HYR1</strain>
    </source>
</reference>
<name>A0A3M7R7J4_BRAPC</name>
<sequence length="94" mass="10340">MSSQNEKNKIFSKSQVFEADQRDLVIWLDFVIITGIGESERQQALLLQIGLVYTSKTLHNNGPTAQVSGLQSSMFSRASLAIIVVADGHPSETF</sequence>
<dbReference type="Proteomes" id="UP000276133">
    <property type="component" value="Unassembled WGS sequence"/>
</dbReference>
<dbReference type="EMBL" id="REGN01004034">
    <property type="protein sequence ID" value="RNA19500.1"/>
    <property type="molecule type" value="Genomic_DNA"/>
</dbReference>
<proteinExistence type="predicted"/>
<gene>
    <name evidence="1" type="ORF">BpHYR1_053751</name>
</gene>
<evidence type="ECO:0000313" key="2">
    <source>
        <dbReference type="Proteomes" id="UP000276133"/>
    </source>
</evidence>
<keyword evidence="2" id="KW-1185">Reference proteome</keyword>
<protein>
    <submittedName>
        <fullName evidence="1">Uncharacterized protein</fullName>
    </submittedName>
</protein>